<dbReference type="InterPro" id="IPR001333">
    <property type="entry name" value="Peptidase_M32_Taq"/>
</dbReference>
<comment type="cofactor">
    <cofactor evidence="9">
        <name>Zn(2+)</name>
        <dbReference type="ChEBI" id="CHEBI:29105"/>
    </cofactor>
    <text evidence="9">Binds 1 zinc ion per subunit.</text>
</comment>
<dbReference type="GO" id="GO:0046914">
    <property type="term" value="F:transition metal ion binding"/>
    <property type="evidence" value="ECO:0007669"/>
    <property type="project" value="UniProtKB-ARBA"/>
</dbReference>
<name>A0A429GUY3_9CREN</name>
<comment type="catalytic activity">
    <reaction evidence="6 8">
        <text>Release of a C-terminal amino acid with broad specificity, except for -Pro.</text>
        <dbReference type="EC" id="3.4.17.19"/>
    </reaction>
</comment>
<dbReference type="PANTHER" id="PTHR34217:SF1">
    <property type="entry name" value="CARBOXYPEPTIDASE 1"/>
    <property type="match status" value="1"/>
</dbReference>
<dbReference type="OrthoDB" id="7244at2157"/>
<dbReference type="EMBL" id="RCOS01000030">
    <property type="protein sequence ID" value="RSN77658.1"/>
    <property type="molecule type" value="Genomic_DNA"/>
</dbReference>
<sequence length="495" mass="58374">MFARTKEILKKARTIWALDHASSLMDWDLEVNMPVEGVQERGIAASEIAVLRQKLLLDEELSSLIEKAEKEELDDYERGLLRVLKREIRIAKSLPPDLVQELTRVTQEAKVVWREAREKDDYSKFKPYLERIVELEKKVADFLGYEKHPYDALLDLHEEGLKTDDVQRIFSSLEPGIRKVLSKITNFYGKHWLEEQRYDVEAMKLLNLEVLRILGYPLGSRSRIDVSAHPFTIHMGIRDVRITTRYEGYDFKRSFFSTLHEFGHALYELQVDDSLMATPLSKGVSLGIHESQSRFWENMIGRSIEFVRGVENILKDKLGFLRDVPAEEIYRYFNIVRPSLIRTEADEVTYNLHIILRFKIEFGMIDGSIKVDEIPEEWDNLMEELLGIRPESYRDGVLQDIHWSMGDIGYFPTYTLGNVISAQIREHMMREIPDLHEKVRKMDFEQVKEYLKERIHRWGSVYSPKELIKRSFKEEIRPEPFLDYLEKKYLSVHQN</sequence>
<dbReference type="AlphaFoldDB" id="A0A429GUY3"/>
<keyword evidence="5 8" id="KW-0482">Metalloprotease</keyword>
<keyword evidence="1 8" id="KW-0121">Carboxypeptidase</keyword>
<dbReference type="PROSITE" id="PS52034">
    <property type="entry name" value="PEPTIDASE_M32"/>
    <property type="match status" value="1"/>
</dbReference>
<evidence type="ECO:0000256" key="9">
    <source>
        <dbReference type="PIRSR" id="PIRSR006615-1"/>
    </source>
</evidence>
<evidence type="ECO:0000256" key="2">
    <source>
        <dbReference type="ARBA" id="ARBA00022670"/>
    </source>
</evidence>
<dbReference type="FunFam" id="1.10.1370.30:FF:000003">
    <property type="entry name" value="Thermostable carboxypeptidase 1"/>
    <property type="match status" value="1"/>
</dbReference>
<evidence type="ECO:0000313" key="12">
    <source>
        <dbReference type="Proteomes" id="UP000277582"/>
    </source>
</evidence>
<keyword evidence="3 8" id="KW-0479">Metal-binding</keyword>
<dbReference type="PANTHER" id="PTHR34217">
    <property type="entry name" value="METAL-DEPENDENT CARBOXYPEPTIDASE"/>
    <property type="match status" value="1"/>
</dbReference>
<gene>
    <name evidence="11" type="ORF">D6D85_02210</name>
</gene>
<feature type="active site" description="Proton donor/acceptor" evidence="10">
    <location>
        <position position="261"/>
    </location>
</feature>
<organism evidence="11 12">
    <name type="scientific">Candidatus Methanodesulfokora washburnensis</name>
    <dbReference type="NCBI Taxonomy" id="2478471"/>
    <lineage>
        <taxon>Archaea</taxon>
        <taxon>Thermoproteota</taxon>
        <taxon>Candidatus Korarchaeia</taxon>
        <taxon>Candidatus Korarchaeia incertae sedis</taxon>
        <taxon>Candidatus Methanodesulfokora</taxon>
    </lineage>
</organism>
<evidence type="ECO:0000313" key="11">
    <source>
        <dbReference type="EMBL" id="RSN77658.1"/>
    </source>
</evidence>
<evidence type="ECO:0000256" key="10">
    <source>
        <dbReference type="PIRSR" id="PIRSR006615-2"/>
    </source>
</evidence>
<dbReference type="GO" id="GO:0004181">
    <property type="term" value="F:metallocarboxypeptidase activity"/>
    <property type="evidence" value="ECO:0007669"/>
    <property type="project" value="UniProtKB-UniRule"/>
</dbReference>
<evidence type="ECO:0000256" key="3">
    <source>
        <dbReference type="ARBA" id="ARBA00022723"/>
    </source>
</evidence>
<dbReference type="PIRSF" id="PIRSF006615">
    <property type="entry name" value="Zn_crbxpep_Taq"/>
    <property type="match status" value="1"/>
</dbReference>
<evidence type="ECO:0000256" key="5">
    <source>
        <dbReference type="ARBA" id="ARBA00023049"/>
    </source>
</evidence>
<proteinExistence type="inferred from homology"/>
<dbReference type="Proteomes" id="UP000277582">
    <property type="component" value="Unassembled WGS sequence"/>
</dbReference>
<dbReference type="GO" id="GO:0006508">
    <property type="term" value="P:proteolysis"/>
    <property type="evidence" value="ECO:0007669"/>
    <property type="project" value="UniProtKB-UniRule"/>
</dbReference>
<keyword evidence="4 8" id="KW-0378">Hydrolase</keyword>
<evidence type="ECO:0000256" key="1">
    <source>
        <dbReference type="ARBA" id="ARBA00022645"/>
    </source>
</evidence>
<evidence type="ECO:0000256" key="6">
    <source>
        <dbReference type="ARBA" id="ARBA00052755"/>
    </source>
</evidence>
<evidence type="ECO:0000256" key="8">
    <source>
        <dbReference type="PIRNR" id="PIRNR006615"/>
    </source>
</evidence>
<feature type="binding site" evidence="9">
    <location>
        <position position="264"/>
    </location>
    <ligand>
        <name>Zn(2+)</name>
        <dbReference type="ChEBI" id="CHEBI:29105"/>
        <note>catalytic</note>
    </ligand>
</feature>
<dbReference type="RefSeq" id="WP_125670433.1">
    <property type="nucleotide sequence ID" value="NZ_RCOS01000030.1"/>
</dbReference>
<evidence type="ECO:0000256" key="7">
    <source>
        <dbReference type="ARBA" id="ARBA00061580"/>
    </source>
</evidence>
<comment type="similarity">
    <text evidence="7 8">Belongs to the peptidase M32 family.</text>
</comment>
<feature type="binding site" evidence="9">
    <location>
        <position position="290"/>
    </location>
    <ligand>
        <name>Zn(2+)</name>
        <dbReference type="ChEBI" id="CHEBI:29105"/>
        <note>catalytic</note>
    </ligand>
</feature>
<evidence type="ECO:0000256" key="4">
    <source>
        <dbReference type="ARBA" id="ARBA00022801"/>
    </source>
</evidence>
<dbReference type="SUPFAM" id="SSF55486">
    <property type="entry name" value="Metalloproteases ('zincins'), catalytic domain"/>
    <property type="match status" value="1"/>
</dbReference>
<dbReference type="Pfam" id="PF02074">
    <property type="entry name" value="Peptidase_M32"/>
    <property type="match status" value="1"/>
</dbReference>
<comment type="function">
    <text evidence="8">Broad specificity carboxypetidase that releases amino acids sequentially from the C-terminus, including neutral, aromatic, polar and basic residues.</text>
</comment>
<dbReference type="CDD" id="cd06460">
    <property type="entry name" value="M32_Taq"/>
    <property type="match status" value="1"/>
</dbReference>
<keyword evidence="12" id="KW-1185">Reference proteome</keyword>
<protein>
    <recommendedName>
        <fullName evidence="8">Metal-dependent carboxypeptidase</fullName>
        <ecNumber evidence="8">3.4.17.19</ecNumber>
    </recommendedName>
</protein>
<reference evidence="11 12" key="1">
    <citation type="submission" date="2018-10" db="EMBL/GenBank/DDBJ databases">
        <title>Co-occurring genomic capacity for anaerobic methane metabolism and dissimilatory sulfite reduction discovered in the Korarchaeota.</title>
        <authorList>
            <person name="Mckay L.J."/>
            <person name="Dlakic M."/>
            <person name="Fields M.W."/>
            <person name="Delmont T.O."/>
            <person name="Eren A.M."/>
            <person name="Jay Z.J."/>
            <person name="Klingelsmith K.B."/>
            <person name="Rusch D.B."/>
            <person name="Inskeep W.P."/>
        </authorList>
    </citation>
    <scope>NUCLEOTIDE SEQUENCE [LARGE SCALE GENOMIC DNA]</scope>
    <source>
        <strain evidence="11 12">MDKW</strain>
    </source>
</reference>
<dbReference type="PRINTS" id="PR00998">
    <property type="entry name" value="CRBOXYPTASET"/>
</dbReference>
<dbReference type="EC" id="3.4.17.19" evidence="8"/>
<feature type="binding site" evidence="9">
    <location>
        <position position="260"/>
    </location>
    <ligand>
        <name>Zn(2+)</name>
        <dbReference type="ChEBI" id="CHEBI:29105"/>
        <note>catalytic</note>
    </ligand>
</feature>
<accession>A0A429GUY3</accession>
<dbReference type="Gene3D" id="1.10.1370.30">
    <property type="match status" value="1"/>
</dbReference>
<keyword evidence="2 8" id="KW-0645">Protease</keyword>
<comment type="caution">
    <text evidence="11">The sequence shown here is derived from an EMBL/GenBank/DDBJ whole genome shotgun (WGS) entry which is preliminary data.</text>
</comment>
<keyword evidence="9" id="KW-0862">Zinc</keyword>